<dbReference type="AlphaFoldDB" id="A0ABD1HDY7"/>
<dbReference type="EMBL" id="JBEAFC010000006">
    <property type="protein sequence ID" value="KAL1554399.1"/>
    <property type="molecule type" value="Genomic_DNA"/>
</dbReference>
<organism evidence="2 3">
    <name type="scientific">Salvia divinorum</name>
    <name type="common">Maria pastora</name>
    <name type="synonym">Diviner's sage</name>
    <dbReference type="NCBI Taxonomy" id="28513"/>
    <lineage>
        <taxon>Eukaryota</taxon>
        <taxon>Viridiplantae</taxon>
        <taxon>Streptophyta</taxon>
        <taxon>Embryophyta</taxon>
        <taxon>Tracheophyta</taxon>
        <taxon>Spermatophyta</taxon>
        <taxon>Magnoliopsida</taxon>
        <taxon>eudicotyledons</taxon>
        <taxon>Gunneridae</taxon>
        <taxon>Pentapetalae</taxon>
        <taxon>asterids</taxon>
        <taxon>lamiids</taxon>
        <taxon>Lamiales</taxon>
        <taxon>Lamiaceae</taxon>
        <taxon>Nepetoideae</taxon>
        <taxon>Mentheae</taxon>
        <taxon>Salviinae</taxon>
        <taxon>Salvia</taxon>
        <taxon>Salvia subgen. Calosphace</taxon>
    </lineage>
</organism>
<feature type="compositionally biased region" description="Acidic residues" evidence="1">
    <location>
        <begin position="60"/>
        <end position="70"/>
    </location>
</feature>
<feature type="compositionally biased region" description="Basic and acidic residues" evidence="1">
    <location>
        <begin position="12"/>
        <end position="38"/>
    </location>
</feature>
<dbReference type="InterPro" id="IPR006462">
    <property type="entry name" value="MS5"/>
</dbReference>
<dbReference type="PANTHER" id="PTHR31260:SF28">
    <property type="entry name" value="CYSTATIN DOMAIN PROTEIN"/>
    <property type="match status" value="1"/>
</dbReference>
<name>A0ABD1HDY7_SALDI</name>
<evidence type="ECO:0000313" key="3">
    <source>
        <dbReference type="Proteomes" id="UP001567538"/>
    </source>
</evidence>
<comment type="caution">
    <text evidence="2">The sequence shown here is derived from an EMBL/GenBank/DDBJ whole genome shotgun (WGS) entry which is preliminary data.</text>
</comment>
<feature type="compositionally biased region" description="Low complexity" evidence="1">
    <location>
        <begin position="40"/>
        <end position="49"/>
    </location>
</feature>
<protein>
    <submittedName>
        <fullName evidence="2">Uncharacterized protein</fullName>
    </submittedName>
</protein>
<feature type="compositionally biased region" description="Gly residues" evidence="1">
    <location>
        <begin position="50"/>
        <end position="59"/>
    </location>
</feature>
<proteinExistence type="predicted"/>
<gene>
    <name evidence="2" type="ORF">AAHA92_14962</name>
</gene>
<dbReference type="PANTHER" id="PTHR31260">
    <property type="entry name" value="CYSTATIN/MONELLIN SUPERFAMILY PROTEIN"/>
    <property type="match status" value="1"/>
</dbReference>
<evidence type="ECO:0000256" key="1">
    <source>
        <dbReference type="SAM" id="MobiDB-lite"/>
    </source>
</evidence>
<keyword evidence="3" id="KW-1185">Reference proteome</keyword>
<evidence type="ECO:0000313" key="2">
    <source>
        <dbReference type="EMBL" id="KAL1554399.1"/>
    </source>
</evidence>
<reference evidence="2 3" key="1">
    <citation type="submission" date="2024-06" db="EMBL/GenBank/DDBJ databases">
        <title>A chromosome level genome sequence of Diviner's sage (Salvia divinorum).</title>
        <authorList>
            <person name="Ford S.A."/>
            <person name="Ro D.-K."/>
            <person name="Ness R.W."/>
            <person name="Phillips M.A."/>
        </authorList>
    </citation>
    <scope>NUCLEOTIDE SEQUENCE [LARGE SCALE GENOMIC DNA]</scope>
    <source>
        <strain evidence="2">SAF-2024a</strain>
        <tissue evidence="2">Leaf</tissue>
    </source>
</reference>
<sequence>MTDLSLTLTPVKRAECEVMTHSDEPPKRLHRSPTKDDGSGSDSDLDGPYGIFGGGGGVGVEEENDDEGALPDEVRNSEDYKKYLQIITESEGYDCGSFDFPYFDYIITQASKQLQEKRCVHVLPAIEKYNKEHNRKLVLDSIEKANLLFAICCFEKYFVTFKVKDMDDGGALKTFQCSFFIFVSGPSFEQFREKPTQP</sequence>
<accession>A0ABD1HDY7</accession>
<feature type="region of interest" description="Disordered" evidence="1">
    <location>
        <begin position="1"/>
        <end position="74"/>
    </location>
</feature>
<dbReference type="Proteomes" id="UP001567538">
    <property type="component" value="Unassembled WGS sequence"/>
</dbReference>